<evidence type="ECO:0000313" key="2">
    <source>
        <dbReference type="EMBL" id="NNV54091.1"/>
    </source>
</evidence>
<reference evidence="2" key="1">
    <citation type="submission" date="2019-10" db="EMBL/GenBank/DDBJ databases">
        <title>Draft genome sequence of Panacibacter sp. KCS-6.</title>
        <authorList>
            <person name="Yim K.J."/>
        </authorList>
    </citation>
    <scope>NUCLEOTIDE SEQUENCE</scope>
    <source>
        <strain evidence="2">KCS-6</strain>
    </source>
</reference>
<dbReference type="Gene3D" id="1.10.10.10">
    <property type="entry name" value="Winged helix-like DNA-binding domain superfamily/Winged helix DNA-binding domain"/>
    <property type="match status" value="1"/>
</dbReference>
<dbReference type="AlphaFoldDB" id="A0A8J8FDT2"/>
<name>A0A8J8FDT2_9BACT</name>
<dbReference type="InterPro" id="IPR036388">
    <property type="entry name" value="WH-like_DNA-bd_sf"/>
</dbReference>
<comment type="caution">
    <text evidence="2">The sequence shown here is derived from an EMBL/GenBank/DDBJ whole genome shotgun (WGS) entry which is preliminary data.</text>
</comment>
<dbReference type="InterPro" id="IPR045489">
    <property type="entry name" value="DUF6429"/>
</dbReference>
<gene>
    <name evidence="2" type="ORF">GD597_01380</name>
</gene>
<dbReference type="RefSeq" id="WP_171606002.1">
    <property type="nucleotide sequence ID" value="NZ_WHPF01000001.1"/>
</dbReference>
<dbReference type="EMBL" id="WHPF01000001">
    <property type="protein sequence ID" value="NNV54091.1"/>
    <property type="molecule type" value="Genomic_DNA"/>
</dbReference>
<proteinExistence type="predicted"/>
<organism evidence="2 3">
    <name type="scientific">Limnovirga soli</name>
    <dbReference type="NCBI Taxonomy" id="2656915"/>
    <lineage>
        <taxon>Bacteria</taxon>
        <taxon>Pseudomonadati</taxon>
        <taxon>Bacteroidota</taxon>
        <taxon>Chitinophagia</taxon>
        <taxon>Chitinophagales</taxon>
        <taxon>Chitinophagaceae</taxon>
        <taxon>Limnovirga</taxon>
    </lineage>
</organism>
<dbReference type="Pfam" id="PF20008">
    <property type="entry name" value="DUF6429"/>
    <property type="match status" value="1"/>
</dbReference>
<evidence type="ECO:0000313" key="3">
    <source>
        <dbReference type="Proteomes" id="UP000598971"/>
    </source>
</evidence>
<sequence>MTQEQINKLTLLLLFLNSWEEKENAQSFRRSWKGHDFDALNKLEEDGFIAQSKTAKSLYLTEEGIAAAKQLEDLLEAINIK</sequence>
<dbReference type="Proteomes" id="UP000598971">
    <property type="component" value="Unassembled WGS sequence"/>
</dbReference>
<evidence type="ECO:0000259" key="1">
    <source>
        <dbReference type="Pfam" id="PF20008"/>
    </source>
</evidence>
<protein>
    <submittedName>
        <fullName evidence="2">Transposase</fullName>
    </submittedName>
</protein>
<feature type="domain" description="DUF6429" evidence="1">
    <location>
        <begin position="3"/>
        <end position="73"/>
    </location>
</feature>
<accession>A0A8J8FDT2</accession>
<keyword evidence="3" id="KW-1185">Reference proteome</keyword>